<evidence type="ECO:0000256" key="1">
    <source>
        <dbReference type="ARBA" id="ARBA00023015"/>
    </source>
</evidence>
<dbReference type="SUPFAM" id="SSF53822">
    <property type="entry name" value="Periplasmic binding protein-like I"/>
    <property type="match status" value="1"/>
</dbReference>
<protein>
    <submittedName>
        <fullName evidence="5">LacI family transcriptional regulator</fullName>
    </submittedName>
</protein>
<dbReference type="Pfam" id="PF00356">
    <property type="entry name" value="LacI"/>
    <property type="match status" value="1"/>
</dbReference>
<dbReference type="GO" id="GO:0003700">
    <property type="term" value="F:DNA-binding transcription factor activity"/>
    <property type="evidence" value="ECO:0007669"/>
    <property type="project" value="TreeGrafter"/>
</dbReference>
<dbReference type="CDD" id="cd06267">
    <property type="entry name" value="PBP1_LacI_sugar_binding-like"/>
    <property type="match status" value="1"/>
</dbReference>
<reference evidence="5" key="2">
    <citation type="submission" date="2020-09" db="EMBL/GenBank/DDBJ databases">
        <authorList>
            <person name="Sun Q."/>
            <person name="Zhou Y."/>
        </authorList>
    </citation>
    <scope>NUCLEOTIDE SEQUENCE</scope>
    <source>
        <strain evidence="5">CGMCC 1.12997</strain>
    </source>
</reference>
<dbReference type="RefSeq" id="WP_188552223.1">
    <property type="nucleotide sequence ID" value="NZ_BMGT01000001.1"/>
</dbReference>
<dbReference type="SMART" id="SM00354">
    <property type="entry name" value="HTH_LACI"/>
    <property type="match status" value="1"/>
</dbReference>
<dbReference type="SUPFAM" id="SSF47413">
    <property type="entry name" value="lambda repressor-like DNA-binding domains"/>
    <property type="match status" value="1"/>
</dbReference>
<dbReference type="Gene3D" id="1.10.260.40">
    <property type="entry name" value="lambda repressor-like DNA-binding domains"/>
    <property type="match status" value="1"/>
</dbReference>
<accession>A0A917H073</accession>
<dbReference type="GO" id="GO:0000976">
    <property type="term" value="F:transcription cis-regulatory region binding"/>
    <property type="evidence" value="ECO:0007669"/>
    <property type="project" value="TreeGrafter"/>
</dbReference>
<evidence type="ECO:0000259" key="4">
    <source>
        <dbReference type="PROSITE" id="PS50932"/>
    </source>
</evidence>
<keyword evidence="2" id="KW-0238">DNA-binding</keyword>
<evidence type="ECO:0000313" key="6">
    <source>
        <dbReference type="Proteomes" id="UP000647241"/>
    </source>
</evidence>
<sequence>MTIRMKDIARDLGLSQATVSKVLRDHPDIGESTRRRVLERVKELDYQPNSLARSLVTGRSFLIGLIAPSLLHPFFAEIAIALSDVIRDRGYSLIVSSSEEDAEREKEEISRLLGRHMDALIIASVGSDIQQFERMNSKAQPYVLIDRDLDGVDANFVGINDKRAGYLATEHLVSMGCRRIAHIRGQDNSPGNGRFEGYKEALRDNNLFFSNDYVVRRNYVDIETTRRGAEAMRLLLERNPKPDGVFCFNDPLAIGAMSTILESGLRIPEDIALIGCGNLPNNDWLRVPLSSIDQRSQMVGQHAAELALNLIESKQMPHTQTTVLEPTLVIRSSTQKKRNK</sequence>
<dbReference type="InterPro" id="IPR028082">
    <property type="entry name" value="Peripla_BP_I"/>
</dbReference>
<proteinExistence type="predicted"/>
<evidence type="ECO:0000256" key="3">
    <source>
        <dbReference type="ARBA" id="ARBA00023163"/>
    </source>
</evidence>
<dbReference type="EMBL" id="BMGT01000001">
    <property type="protein sequence ID" value="GGG63262.1"/>
    <property type="molecule type" value="Genomic_DNA"/>
</dbReference>
<name>A0A917H073_9BACT</name>
<gene>
    <name evidence="5" type="ORF">GCM10011585_00960</name>
</gene>
<dbReference type="AlphaFoldDB" id="A0A917H073"/>
<dbReference type="Proteomes" id="UP000647241">
    <property type="component" value="Unassembled WGS sequence"/>
</dbReference>
<dbReference type="PANTHER" id="PTHR30146:SF109">
    <property type="entry name" value="HTH-TYPE TRANSCRIPTIONAL REGULATOR GALS"/>
    <property type="match status" value="1"/>
</dbReference>
<keyword evidence="3" id="KW-0804">Transcription</keyword>
<organism evidence="5 6">
    <name type="scientific">Edaphobacter dinghuensis</name>
    <dbReference type="NCBI Taxonomy" id="1560005"/>
    <lineage>
        <taxon>Bacteria</taxon>
        <taxon>Pseudomonadati</taxon>
        <taxon>Acidobacteriota</taxon>
        <taxon>Terriglobia</taxon>
        <taxon>Terriglobales</taxon>
        <taxon>Acidobacteriaceae</taxon>
        <taxon>Edaphobacter</taxon>
    </lineage>
</organism>
<dbReference type="InterPro" id="IPR000843">
    <property type="entry name" value="HTH_LacI"/>
</dbReference>
<dbReference type="PROSITE" id="PS50932">
    <property type="entry name" value="HTH_LACI_2"/>
    <property type="match status" value="1"/>
</dbReference>
<dbReference type="PANTHER" id="PTHR30146">
    <property type="entry name" value="LACI-RELATED TRANSCRIPTIONAL REPRESSOR"/>
    <property type="match status" value="1"/>
</dbReference>
<dbReference type="Gene3D" id="3.40.50.2300">
    <property type="match status" value="2"/>
</dbReference>
<keyword evidence="1" id="KW-0805">Transcription regulation</keyword>
<dbReference type="Pfam" id="PF13377">
    <property type="entry name" value="Peripla_BP_3"/>
    <property type="match status" value="1"/>
</dbReference>
<keyword evidence="6" id="KW-1185">Reference proteome</keyword>
<dbReference type="CDD" id="cd01392">
    <property type="entry name" value="HTH_LacI"/>
    <property type="match status" value="1"/>
</dbReference>
<reference evidence="5" key="1">
    <citation type="journal article" date="2014" name="Int. J. Syst. Evol. Microbiol.">
        <title>Complete genome sequence of Corynebacterium casei LMG S-19264T (=DSM 44701T), isolated from a smear-ripened cheese.</title>
        <authorList>
            <consortium name="US DOE Joint Genome Institute (JGI-PGF)"/>
            <person name="Walter F."/>
            <person name="Albersmeier A."/>
            <person name="Kalinowski J."/>
            <person name="Ruckert C."/>
        </authorList>
    </citation>
    <scope>NUCLEOTIDE SEQUENCE</scope>
    <source>
        <strain evidence="5">CGMCC 1.12997</strain>
    </source>
</reference>
<dbReference type="InterPro" id="IPR010982">
    <property type="entry name" value="Lambda_DNA-bd_dom_sf"/>
</dbReference>
<feature type="domain" description="HTH lacI-type" evidence="4">
    <location>
        <begin position="3"/>
        <end position="57"/>
    </location>
</feature>
<dbReference type="InterPro" id="IPR046335">
    <property type="entry name" value="LacI/GalR-like_sensor"/>
</dbReference>
<comment type="caution">
    <text evidence="5">The sequence shown here is derived from an EMBL/GenBank/DDBJ whole genome shotgun (WGS) entry which is preliminary data.</text>
</comment>
<evidence type="ECO:0000313" key="5">
    <source>
        <dbReference type="EMBL" id="GGG63262.1"/>
    </source>
</evidence>
<evidence type="ECO:0000256" key="2">
    <source>
        <dbReference type="ARBA" id="ARBA00023125"/>
    </source>
</evidence>